<protein>
    <submittedName>
        <fullName evidence="8">Major facilitator superfamily protein</fullName>
    </submittedName>
</protein>
<evidence type="ECO:0000256" key="2">
    <source>
        <dbReference type="ARBA" id="ARBA00022692"/>
    </source>
</evidence>
<sequence>MGAMTAPMCGAFFLLVMSKRDFALYISTAVIGICSGAVTSISVSTTSELFGTTNFGVNHNILISNIPIGSFIFGDLAALLYKKGRVGGEENCVGQKCYQTTLLIWGGFCVLGSLLALMLHVKTKKLHVRK</sequence>
<dbReference type="PANTHER" id="PTHR21576">
    <property type="entry name" value="UNCHARACTERIZED NODULIN-LIKE PROTEIN"/>
    <property type="match status" value="1"/>
</dbReference>
<accession>A0AAD4JPU3</accession>
<reference evidence="8 9" key="1">
    <citation type="journal article" date="2021" name="Nat. Commun.">
        <title>Incipient diploidization of the medicinal plant Perilla within 10,000 years.</title>
        <authorList>
            <person name="Zhang Y."/>
            <person name="Shen Q."/>
            <person name="Leng L."/>
            <person name="Zhang D."/>
            <person name="Chen S."/>
            <person name="Shi Y."/>
            <person name="Ning Z."/>
            <person name="Chen S."/>
        </authorList>
    </citation>
    <scope>NUCLEOTIDE SEQUENCE [LARGE SCALE GENOMIC DNA]</scope>
    <source>
        <strain evidence="9">cv. PC099</strain>
    </source>
</reference>
<gene>
    <name evidence="8" type="ORF">C2S53_008610</name>
</gene>
<dbReference type="Pfam" id="PF23262">
    <property type="entry name" value="NFD4_C"/>
    <property type="match status" value="1"/>
</dbReference>
<feature type="transmembrane region" description="Helical" evidence="6">
    <location>
        <begin position="102"/>
        <end position="121"/>
    </location>
</feature>
<keyword evidence="3 6" id="KW-1133">Transmembrane helix</keyword>
<name>A0AAD4JPU3_PERFH</name>
<keyword evidence="2 6" id="KW-0812">Transmembrane</keyword>
<evidence type="ECO:0000256" key="3">
    <source>
        <dbReference type="ARBA" id="ARBA00022989"/>
    </source>
</evidence>
<evidence type="ECO:0000256" key="1">
    <source>
        <dbReference type="ARBA" id="ARBA00004141"/>
    </source>
</evidence>
<comment type="subcellular location">
    <subcellularLocation>
        <location evidence="1">Membrane</location>
        <topology evidence="1">Multi-pass membrane protein</topology>
    </subcellularLocation>
</comment>
<keyword evidence="4 6" id="KW-0472">Membrane</keyword>
<feature type="transmembrane region" description="Helical" evidence="6">
    <location>
        <begin position="61"/>
        <end position="81"/>
    </location>
</feature>
<comment type="caution">
    <text evidence="8">The sequence shown here is derived from an EMBL/GenBank/DDBJ whole genome shotgun (WGS) entry which is preliminary data.</text>
</comment>
<evidence type="ECO:0000256" key="4">
    <source>
        <dbReference type="ARBA" id="ARBA00023136"/>
    </source>
</evidence>
<dbReference type="EMBL" id="SDAM02000019">
    <property type="protein sequence ID" value="KAH6836898.1"/>
    <property type="molecule type" value="Genomic_DNA"/>
</dbReference>
<evidence type="ECO:0000313" key="8">
    <source>
        <dbReference type="EMBL" id="KAH6836898.1"/>
    </source>
</evidence>
<feature type="domain" description="NFD4 C-terminal" evidence="7">
    <location>
        <begin position="3"/>
        <end position="126"/>
    </location>
</feature>
<feature type="transmembrane region" description="Helical" evidence="6">
    <location>
        <begin position="22"/>
        <end position="41"/>
    </location>
</feature>
<dbReference type="AlphaFoldDB" id="A0AAD4JPU3"/>
<dbReference type="Proteomes" id="UP001190926">
    <property type="component" value="Unassembled WGS sequence"/>
</dbReference>
<dbReference type="PANTHER" id="PTHR21576:SF11">
    <property type="entry name" value="MAJOR FACILITATOR SUPERFAMILY PROTEIN"/>
    <property type="match status" value="1"/>
</dbReference>
<comment type="similarity">
    <text evidence="5">Belongs to the major facilitator superfamily. Phosphate:H(+) symporter (TC 2.A.1.9) family.</text>
</comment>
<dbReference type="Gene3D" id="1.20.1250.20">
    <property type="entry name" value="MFS general substrate transporter like domains"/>
    <property type="match status" value="1"/>
</dbReference>
<dbReference type="InterPro" id="IPR036259">
    <property type="entry name" value="MFS_trans_sf"/>
</dbReference>
<evidence type="ECO:0000256" key="6">
    <source>
        <dbReference type="SAM" id="Phobius"/>
    </source>
</evidence>
<evidence type="ECO:0000259" key="7">
    <source>
        <dbReference type="Pfam" id="PF23262"/>
    </source>
</evidence>
<dbReference type="InterPro" id="IPR056555">
    <property type="entry name" value="NFD4_C"/>
</dbReference>
<keyword evidence="9" id="KW-1185">Reference proteome</keyword>
<dbReference type="SUPFAM" id="SSF103473">
    <property type="entry name" value="MFS general substrate transporter"/>
    <property type="match status" value="1"/>
</dbReference>
<organism evidence="8 9">
    <name type="scientific">Perilla frutescens var. hirtella</name>
    <name type="common">Perilla citriodora</name>
    <name type="synonym">Perilla setoyensis</name>
    <dbReference type="NCBI Taxonomy" id="608512"/>
    <lineage>
        <taxon>Eukaryota</taxon>
        <taxon>Viridiplantae</taxon>
        <taxon>Streptophyta</taxon>
        <taxon>Embryophyta</taxon>
        <taxon>Tracheophyta</taxon>
        <taxon>Spermatophyta</taxon>
        <taxon>Magnoliopsida</taxon>
        <taxon>eudicotyledons</taxon>
        <taxon>Gunneridae</taxon>
        <taxon>Pentapetalae</taxon>
        <taxon>asterids</taxon>
        <taxon>lamiids</taxon>
        <taxon>Lamiales</taxon>
        <taxon>Lamiaceae</taxon>
        <taxon>Nepetoideae</taxon>
        <taxon>Elsholtzieae</taxon>
        <taxon>Perilla</taxon>
    </lineage>
</organism>
<evidence type="ECO:0000256" key="5">
    <source>
        <dbReference type="ARBA" id="ARBA00044504"/>
    </source>
</evidence>
<evidence type="ECO:0000313" key="9">
    <source>
        <dbReference type="Proteomes" id="UP001190926"/>
    </source>
</evidence>
<dbReference type="GO" id="GO:0016020">
    <property type="term" value="C:membrane"/>
    <property type="evidence" value="ECO:0007669"/>
    <property type="project" value="UniProtKB-SubCell"/>
</dbReference>
<proteinExistence type="inferred from homology"/>